<protein>
    <recommendedName>
        <fullName evidence="2">RNase H type-1 domain-containing protein</fullName>
    </recommendedName>
</protein>
<comment type="caution">
    <text evidence="1">The sequence shown here is derived from an EMBL/GenBank/DDBJ whole genome shotgun (WGS) entry which is preliminary data.</text>
</comment>
<sequence>MMWCVTARHRFSVASTPVDHIKVNFDGATFCKGQELGIGVVARGVSGECLAWLLKRVKRMGDGELAEALAARETMFLALRKH</sequence>
<proteinExistence type="predicted"/>
<dbReference type="EMBL" id="JACGWN010000004">
    <property type="protein sequence ID" value="KAL0452894.1"/>
    <property type="molecule type" value="Genomic_DNA"/>
</dbReference>
<accession>A0AAW2XIH1</accession>
<name>A0AAW2XIH1_9LAMI</name>
<reference evidence="1" key="2">
    <citation type="journal article" date="2024" name="Plant">
        <title>Genomic evolution and insights into agronomic trait innovations of Sesamum species.</title>
        <authorList>
            <person name="Miao H."/>
            <person name="Wang L."/>
            <person name="Qu L."/>
            <person name="Liu H."/>
            <person name="Sun Y."/>
            <person name="Le M."/>
            <person name="Wang Q."/>
            <person name="Wei S."/>
            <person name="Zheng Y."/>
            <person name="Lin W."/>
            <person name="Duan Y."/>
            <person name="Cao H."/>
            <person name="Xiong S."/>
            <person name="Wang X."/>
            <person name="Wei L."/>
            <person name="Li C."/>
            <person name="Ma Q."/>
            <person name="Ju M."/>
            <person name="Zhao R."/>
            <person name="Li G."/>
            <person name="Mu C."/>
            <person name="Tian Q."/>
            <person name="Mei H."/>
            <person name="Zhang T."/>
            <person name="Gao T."/>
            <person name="Zhang H."/>
        </authorList>
    </citation>
    <scope>NUCLEOTIDE SEQUENCE</scope>
    <source>
        <strain evidence="1">KEN1</strain>
    </source>
</reference>
<organism evidence="1">
    <name type="scientific">Sesamum latifolium</name>
    <dbReference type="NCBI Taxonomy" id="2727402"/>
    <lineage>
        <taxon>Eukaryota</taxon>
        <taxon>Viridiplantae</taxon>
        <taxon>Streptophyta</taxon>
        <taxon>Embryophyta</taxon>
        <taxon>Tracheophyta</taxon>
        <taxon>Spermatophyta</taxon>
        <taxon>Magnoliopsida</taxon>
        <taxon>eudicotyledons</taxon>
        <taxon>Gunneridae</taxon>
        <taxon>Pentapetalae</taxon>
        <taxon>asterids</taxon>
        <taxon>lamiids</taxon>
        <taxon>Lamiales</taxon>
        <taxon>Pedaliaceae</taxon>
        <taxon>Sesamum</taxon>
    </lineage>
</organism>
<evidence type="ECO:0000313" key="1">
    <source>
        <dbReference type="EMBL" id="KAL0452894.1"/>
    </source>
</evidence>
<gene>
    <name evidence="1" type="ORF">Slati_1267500</name>
</gene>
<evidence type="ECO:0008006" key="2">
    <source>
        <dbReference type="Google" id="ProtNLM"/>
    </source>
</evidence>
<reference evidence="1" key="1">
    <citation type="submission" date="2020-06" db="EMBL/GenBank/DDBJ databases">
        <authorList>
            <person name="Li T."/>
            <person name="Hu X."/>
            <person name="Zhang T."/>
            <person name="Song X."/>
            <person name="Zhang H."/>
            <person name="Dai N."/>
            <person name="Sheng W."/>
            <person name="Hou X."/>
            <person name="Wei L."/>
        </authorList>
    </citation>
    <scope>NUCLEOTIDE SEQUENCE</scope>
    <source>
        <strain evidence="1">KEN1</strain>
        <tissue evidence="1">Leaf</tissue>
    </source>
</reference>
<dbReference type="AlphaFoldDB" id="A0AAW2XIH1"/>